<proteinExistence type="predicted"/>
<dbReference type="InterPro" id="IPR029063">
    <property type="entry name" value="SAM-dependent_MTases_sf"/>
</dbReference>
<dbReference type="InterPro" id="IPR001077">
    <property type="entry name" value="COMT_C"/>
</dbReference>
<dbReference type="InterPro" id="IPR036388">
    <property type="entry name" value="WH-like_DNA-bd_sf"/>
</dbReference>
<feature type="active site" description="Proton acceptor" evidence="7">
    <location>
        <position position="269"/>
    </location>
</feature>
<comment type="pathway">
    <text evidence="2">Aromatic compound metabolism.</text>
</comment>
<dbReference type="PANTHER" id="PTHR11746">
    <property type="entry name" value="O-METHYLTRANSFERASE"/>
    <property type="match status" value="1"/>
</dbReference>
<dbReference type="GO" id="GO:0008171">
    <property type="term" value="F:O-methyltransferase activity"/>
    <property type="evidence" value="ECO:0007669"/>
    <property type="project" value="InterPro"/>
</dbReference>
<evidence type="ECO:0000256" key="3">
    <source>
        <dbReference type="ARBA" id="ARBA00011738"/>
    </source>
</evidence>
<dbReference type="InterPro" id="IPR012967">
    <property type="entry name" value="COMT_dimerisation"/>
</dbReference>
<organism evidence="10 11">
    <name type="scientific">Carnegiea gigantea</name>
    <dbReference type="NCBI Taxonomy" id="171969"/>
    <lineage>
        <taxon>Eukaryota</taxon>
        <taxon>Viridiplantae</taxon>
        <taxon>Streptophyta</taxon>
        <taxon>Embryophyta</taxon>
        <taxon>Tracheophyta</taxon>
        <taxon>Spermatophyta</taxon>
        <taxon>Magnoliopsida</taxon>
        <taxon>eudicotyledons</taxon>
        <taxon>Gunneridae</taxon>
        <taxon>Pentapetalae</taxon>
        <taxon>Caryophyllales</taxon>
        <taxon>Cactineae</taxon>
        <taxon>Cactaceae</taxon>
        <taxon>Cactoideae</taxon>
        <taxon>Echinocereeae</taxon>
        <taxon>Carnegiea</taxon>
    </lineage>
</organism>
<evidence type="ECO:0000256" key="1">
    <source>
        <dbReference type="ARBA" id="ARBA00004913"/>
    </source>
</evidence>
<evidence type="ECO:0000256" key="6">
    <source>
        <dbReference type="ARBA" id="ARBA00022691"/>
    </source>
</evidence>
<keyword evidence="4" id="KW-0489">Methyltransferase</keyword>
<accession>A0A9Q1QD88</accession>
<evidence type="ECO:0000256" key="7">
    <source>
        <dbReference type="PIRSR" id="PIRSR005739-1"/>
    </source>
</evidence>
<dbReference type="Gene3D" id="1.10.10.10">
    <property type="entry name" value="Winged helix-like DNA-binding domain superfamily/Winged helix DNA-binding domain"/>
    <property type="match status" value="1"/>
</dbReference>
<dbReference type="Pfam" id="PF00891">
    <property type="entry name" value="Methyltransf_2"/>
    <property type="match status" value="1"/>
</dbReference>
<sequence length="362" mass="39383">MSEIRGGEEVAEQEACLFAMSLVTWAVPFHVVKAIMDLNVFEIIKRSGPTAQLSAAEIAAQLGTPNPDAASVLDRMLRLLAAFSVVSSSLRPLSDGGGGSERVYGLAPVCKYLTKNEDGASFAPASFISHDRVLTQVWNNLKDAVVEGGDKPIFNKTHGMGFFEYMGTDARFRDGFYQGMRNHTAIVVKKMVGTYKGFGDLTSLVDVGGGNGDALKMIVSKYPNIKAINFDLPHVIQNAPSYPGVEHVGGDMYVSVPRADAIFMKFTMHIANDEECLRVLKNCHAALPDNGKVIGCEYLVPDEPEPSLSAKIAYTFDNLMMAVPGGRERTKHEYESLGKQAGFQAFQLVCFVCGSCIMEFLK</sequence>
<evidence type="ECO:0000256" key="4">
    <source>
        <dbReference type="ARBA" id="ARBA00022603"/>
    </source>
</evidence>
<evidence type="ECO:0000313" key="10">
    <source>
        <dbReference type="EMBL" id="KAJ8437236.1"/>
    </source>
</evidence>
<evidence type="ECO:0000259" key="8">
    <source>
        <dbReference type="Pfam" id="PF00891"/>
    </source>
</evidence>
<feature type="domain" description="O-methyltransferase dimerisation" evidence="9">
    <location>
        <begin position="30"/>
        <end position="115"/>
    </location>
</feature>
<evidence type="ECO:0000256" key="5">
    <source>
        <dbReference type="ARBA" id="ARBA00022679"/>
    </source>
</evidence>
<evidence type="ECO:0000259" key="9">
    <source>
        <dbReference type="Pfam" id="PF08100"/>
    </source>
</evidence>
<dbReference type="FunFam" id="1.10.10.10:FF:000357">
    <property type="entry name" value="Caffeic acid 3-O-methyltransferase"/>
    <property type="match status" value="1"/>
</dbReference>
<comment type="pathway">
    <text evidence="1">Alkaloid biosynthesis.</text>
</comment>
<dbReference type="InterPro" id="IPR016461">
    <property type="entry name" value="COMT-like"/>
</dbReference>
<dbReference type="PIRSF" id="PIRSF005739">
    <property type="entry name" value="O-mtase"/>
    <property type="match status" value="1"/>
</dbReference>
<keyword evidence="6" id="KW-0949">S-adenosyl-L-methionine</keyword>
<comment type="caution">
    <text evidence="10">The sequence shown here is derived from an EMBL/GenBank/DDBJ whole genome shotgun (WGS) entry which is preliminary data.</text>
</comment>
<gene>
    <name evidence="10" type="ORF">Cgig2_012505</name>
</gene>
<dbReference type="Proteomes" id="UP001153076">
    <property type="component" value="Unassembled WGS sequence"/>
</dbReference>
<name>A0A9Q1QD88_9CARY</name>
<dbReference type="SUPFAM" id="SSF46785">
    <property type="entry name" value="Winged helix' DNA-binding domain"/>
    <property type="match status" value="1"/>
</dbReference>
<feature type="domain" description="O-methyltransferase C-terminal" evidence="8">
    <location>
        <begin position="138"/>
        <end position="344"/>
    </location>
</feature>
<dbReference type="InterPro" id="IPR036390">
    <property type="entry name" value="WH_DNA-bd_sf"/>
</dbReference>
<evidence type="ECO:0000256" key="2">
    <source>
        <dbReference type="ARBA" id="ARBA00005211"/>
    </source>
</evidence>
<comment type="subunit">
    <text evidence="3">Homodimer.</text>
</comment>
<reference evidence="10" key="1">
    <citation type="submission" date="2022-04" db="EMBL/GenBank/DDBJ databases">
        <title>Carnegiea gigantea Genome sequencing and assembly v2.</title>
        <authorList>
            <person name="Copetti D."/>
            <person name="Sanderson M.J."/>
            <person name="Burquez A."/>
            <person name="Wojciechowski M.F."/>
        </authorList>
    </citation>
    <scope>NUCLEOTIDE SEQUENCE</scope>
    <source>
        <strain evidence="10">SGP5-SGP5p</strain>
        <tissue evidence="10">Aerial part</tissue>
    </source>
</reference>
<dbReference type="Pfam" id="PF08100">
    <property type="entry name" value="Dimerisation"/>
    <property type="match status" value="1"/>
</dbReference>
<keyword evidence="5" id="KW-0808">Transferase</keyword>
<dbReference type="PROSITE" id="PS51683">
    <property type="entry name" value="SAM_OMT_II"/>
    <property type="match status" value="1"/>
</dbReference>
<protein>
    <submittedName>
        <fullName evidence="10">Uncharacterized protein</fullName>
    </submittedName>
</protein>
<evidence type="ECO:0000313" key="11">
    <source>
        <dbReference type="Proteomes" id="UP001153076"/>
    </source>
</evidence>
<dbReference type="GO" id="GO:0046983">
    <property type="term" value="F:protein dimerization activity"/>
    <property type="evidence" value="ECO:0007669"/>
    <property type="project" value="InterPro"/>
</dbReference>
<keyword evidence="11" id="KW-1185">Reference proteome</keyword>
<dbReference type="AlphaFoldDB" id="A0A9Q1QD88"/>
<dbReference type="GO" id="GO:0032259">
    <property type="term" value="P:methylation"/>
    <property type="evidence" value="ECO:0007669"/>
    <property type="project" value="UniProtKB-KW"/>
</dbReference>
<dbReference type="Gene3D" id="3.40.50.150">
    <property type="entry name" value="Vaccinia Virus protein VP39"/>
    <property type="match status" value="1"/>
</dbReference>
<dbReference type="OrthoDB" id="1606438at2759"/>
<dbReference type="EMBL" id="JAKOGI010000311">
    <property type="protein sequence ID" value="KAJ8437236.1"/>
    <property type="molecule type" value="Genomic_DNA"/>
</dbReference>
<dbReference type="SUPFAM" id="SSF53335">
    <property type="entry name" value="S-adenosyl-L-methionine-dependent methyltransferases"/>
    <property type="match status" value="1"/>
</dbReference>